<dbReference type="Pfam" id="PF08020">
    <property type="entry name" value="DUF1706"/>
    <property type="match status" value="1"/>
</dbReference>
<dbReference type="PANTHER" id="PTHR40658">
    <property type="match status" value="1"/>
</dbReference>
<gene>
    <name evidence="1" type="ORF">HHA03_18200</name>
    <name evidence="2" type="ORF">SAMN05421839_1289</name>
</gene>
<accession>A0A1I5R9I1</accession>
<proteinExistence type="predicted"/>
<sequence length="179" mass="21428">MGRPKTKEALIEQAYQQFNQMFDMLEGLSSEDKMAAFSFDKPKSDQAAHWTRDKNIRDVFIHLHEWHQLLINWLITNLNNQSSTFLPPPYNWRTYGDMNRMFWEKHQRTSYDDAEQMVKDSHMEVMSIIINLDEKELFEKGYYDWSGKTSVGSYCISTTCSHYKWAKNKMKRHRKQVLS</sequence>
<evidence type="ECO:0008006" key="5">
    <source>
        <dbReference type="Google" id="ProtNLM"/>
    </source>
</evidence>
<dbReference type="STRING" id="306540.SAMN05421839_1289"/>
<organism evidence="2 3">
    <name type="scientific">Halolactibacillus halophilus</name>
    <dbReference type="NCBI Taxonomy" id="306540"/>
    <lineage>
        <taxon>Bacteria</taxon>
        <taxon>Bacillati</taxon>
        <taxon>Bacillota</taxon>
        <taxon>Bacilli</taxon>
        <taxon>Bacillales</taxon>
        <taxon>Bacillaceae</taxon>
        <taxon>Halolactibacillus</taxon>
    </lineage>
</organism>
<evidence type="ECO:0000313" key="3">
    <source>
        <dbReference type="Proteomes" id="UP000242243"/>
    </source>
</evidence>
<dbReference type="OrthoDB" id="9786621at2"/>
<dbReference type="InterPro" id="IPR012550">
    <property type="entry name" value="DUF1706"/>
</dbReference>
<dbReference type="PANTHER" id="PTHR40658:SF4">
    <property type="entry name" value="HYPOTHETICAL CYTOSOLIC PROTEIN"/>
    <property type="match status" value="1"/>
</dbReference>
<evidence type="ECO:0000313" key="1">
    <source>
        <dbReference type="EMBL" id="GEM02288.1"/>
    </source>
</evidence>
<dbReference type="EMBL" id="BJWI01000031">
    <property type="protein sequence ID" value="GEM02288.1"/>
    <property type="molecule type" value="Genomic_DNA"/>
</dbReference>
<dbReference type="Proteomes" id="UP000242243">
    <property type="component" value="Unassembled WGS sequence"/>
</dbReference>
<dbReference type="AlphaFoldDB" id="A0A1I5R9I1"/>
<dbReference type="EMBL" id="FOXC01000028">
    <property type="protein sequence ID" value="SFP55204.1"/>
    <property type="molecule type" value="Genomic_DNA"/>
</dbReference>
<dbReference type="RefSeq" id="WP_089832834.1">
    <property type="nucleotide sequence ID" value="NZ_BJWI01000031.1"/>
</dbReference>
<name>A0A1I5R9I1_9BACI</name>
<dbReference type="Proteomes" id="UP000321547">
    <property type="component" value="Unassembled WGS sequence"/>
</dbReference>
<evidence type="ECO:0000313" key="4">
    <source>
        <dbReference type="Proteomes" id="UP000321547"/>
    </source>
</evidence>
<dbReference type="Gene3D" id="1.20.120.450">
    <property type="entry name" value="dinb family like domain"/>
    <property type="match status" value="1"/>
</dbReference>
<dbReference type="InterPro" id="IPR034660">
    <property type="entry name" value="DinB/YfiT-like"/>
</dbReference>
<reference evidence="1 4" key="2">
    <citation type="submission" date="2019-07" db="EMBL/GenBank/DDBJ databases">
        <title>Whole genome shotgun sequence of Halolactibacillus halophilus NBRC 100868.</title>
        <authorList>
            <person name="Hosoyama A."/>
            <person name="Uohara A."/>
            <person name="Ohji S."/>
            <person name="Ichikawa N."/>
        </authorList>
    </citation>
    <scope>NUCLEOTIDE SEQUENCE [LARGE SCALE GENOMIC DNA]</scope>
    <source>
        <strain evidence="1 4">NBRC 100868</strain>
    </source>
</reference>
<protein>
    <recommendedName>
        <fullName evidence="5">DinB superfamily protein</fullName>
    </recommendedName>
</protein>
<dbReference type="PIRSF" id="PIRSF031551">
    <property type="entry name" value="DUF1706"/>
    <property type="match status" value="1"/>
</dbReference>
<reference evidence="2 3" key="1">
    <citation type="submission" date="2016-10" db="EMBL/GenBank/DDBJ databases">
        <authorList>
            <person name="de Groot N.N."/>
        </authorList>
    </citation>
    <scope>NUCLEOTIDE SEQUENCE [LARGE SCALE GENOMIC DNA]</scope>
    <source>
        <strain evidence="2 3">DSM 17073</strain>
    </source>
</reference>
<keyword evidence="4" id="KW-1185">Reference proteome</keyword>
<evidence type="ECO:0000313" key="2">
    <source>
        <dbReference type="EMBL" id="SFP55204.1"/>
    </source>
</evidence>